<proteinExistence type="predicted"/>
<evidence type="ECO:0000313" key="2">
    <source>
        <dbReference type="Proteomes" id="UP000095280"/>
    </source>
</evidence>
<feature type="region of interest" description="Disordered" evidence="1">
    <location>
        <begin position="30"/>
        <end position="74"/>
    </location>
</feature>
<accession>A0A1I8F1H3</accession>
<name>A0A1I8F1H3_9PLAT</name>
<evidence type="ECO:0000256" key="1">
    <source>
        <dbReference type="SAM" id="MobiDB-lite"/>
    </source>
</evidence>
<organism evidence="2 3">
    <name type="scientific">Macrostomum lignano</name>
    <dbReference type="NCBI Taxonomy" id="282301"/>
    <lineage>
        <taxon>Eukaryota</taxon>
        <taxon>Metazoa</taxon>
        <taxon>Spiralia</taxon>
        <taxon>Lophotrochozoa</taxon>
        <taxon>Platyhelminthes</taxon>
        <taxon>Rhabditophora</taxon>
        <taxon>Macrostomorpha</taxon>
        <taxon>Macrostomida</taxon>
        <taxon>Macrostomidae</taxon>
        <taxon>Macrostomum</taxon>
    </lineage>
</organism>
<dbReference type="AlphaFoldDB" id="A0A1I8F1H3"/>
<keyword evidence="2" id="KW-1185">Reference proteome</keyword>
<evidence type="ECO:0000313" key="3">
    <source>
        <dbReference type="WBParaSite" id="maker-unitig_12056-snap-gene-0.4-mRNA-1"/>
    </source>
</evidence>
<feature type="compositionally biased region" description="Polar residues" evidence="1">
    <location>
        <begin position="46"/>
        <end position="55"/>
    </location>
</feature>
<sequence length="188" mass="20248">NVNAPTALAFNGPVYFPAGQIHCTAELPSVRHGEENRRTPPPPDALNQQQWQPPSSARMKRAEPSSSGGGGPAAEESLMTVVQDMSRQLEEKADRLNLRSSSVRRIIKEVLSDQDVLDDVDLDADAVSASIQPSNAAAAAAASALDAAAKRRAPLDDIGAVKAEDAAIFDEDDVEFRNFLRDIYLDRI</sequence>
<protein>
    <submittedName>
        <fullName evidence="3">SAP domain-containing protein</fullName>
    </submittedName>
</protein>
<dbReference type="WBParaSite" id="maker-unitig_12056-snap-gene-0.4-mRNA-1">
    <property type="protein sequence ID" value="maker-unitig_12056-snap-gene-0.4-mRNA-1"/>
    <property type="gene ID" value="maker-unitig_12056-snap-gene-0.4"/>
</dbReference>
<dbReference type="Proteomes" id="UP000095280">
    <property type="component" value="Unplaced"/>
</dbReference>
<reference evidence="3" key="1">
    <citation type="submission" date="2016-11" db="UniProtKB">
        <authorList>
            <consortium name="WormBaseParasite"/>
        </authorList>
    </citation>
    <scope>IDENTIFICATION</scope>
</reference>